<proteinExistence type="predicted"/>
<dbReference type="CDD" id="cd22160">
    <property type="entry name" value="F-box_AtFBL13-like"/>
    <property type="match status" value="1"/>
</dbReference>
<dbReference type="SUPFAM" id="SSF52047">
    <property type="entry name" value="RNI-like"/>
    <property type="match status" value="1"/>
</dbReference>
<feature type="domain" description="F-box/LRR-repeat protein 15/At3g58940/PEG3-like LRR" evidence="2">
    <location>
        <begin position="106"/>
        <end position="253"/>
    </location>
</feature>
<dbReference type="STRING" id="4155.A0A022S133"/>
<dbReference type="PANTHER" id="PTHR31900">
    <property type="entry name" value="F-BOX/RNI SUPERFAMILY PROTEIN-RELATED"/>
    <property type="match status" value="1"/>
</dbReference>
<dbReference type="InterPro" id="IPR053781">
    <property type="entry name" value="F-box_AtFBL13-like"/>
</dbReference>
<keyword evidence="4" id="KW-1185">Reference proteome</keyword>
<dbReference type="AlphaFoldDB" id="A0A022S133"/>
<evidence type="ECO:0000313" key="4">
    <source>
        <dbReference type="Proteomes" id="UP000030748"/>
    </source>
</evidence>
<feature type="region of interest" description="Disordered" evidence="1">
    <location>
        <begin position="1"/>
        <end position="27"/>
    </location>
</feature>
<evidence type="ECO:0000259" key="2">
    <source>
        <dbReference type="Pfam" id="PF24758"/>
    </source>
</evidence>
<dbReference type="EMBL" id="KI630206">
    <property type="protein sequence ID" value="EYU44930.1"/>
    <property type="molecule type" value="Genomic_DNA"/>
</dbReference>
<dbReference type="PANTHER" id="PTHR31900:SF34">
    <property type="entry name" value="EMB|CAB62440.1-RELATED"/>
    <property type="match status" value="1"/>
</dbReference>
<dbReference type="SUPFAM" id="SSF81383">
    <property type="entry name" value="F-box domain"/>
    <property type="match status" value="1"/>
</dbReference>
<protein>
    <recommendedName>
        <fullName evidence="2">F-box/LRR-repeat protein 15/At3g58940/PEG3-like LRR domain-containing protein</fullName>
    </recommendedName>
</protein>
<name>A0A022S133_ERYGU</name>
<evidence type="ECO:0000256" key="1">
    <source>
        <dbReference type="SAM" id="MobiDB-lite"/>
    </source>
</evidence>
<dbReference type="InterPro" id="IPR055411">
    <property type="entry name" value="LRR_FXL15/At3g58940/PEG3-like"/>
</dbReference>
<evidence type="ECO:0000313" key="3">
    <source>
        <dbReference type="EMBL" id="EYU44930.1"/>
    </source>
</evidence>
<reference evidence="3 4" key="1">
    <citation type="journal article" date="2013" name="Proc. Natl. Acad. Sci. U.S.A.">
        <title>Fine-scale variation in meiotic recombination in Mimulus inferred from population shotgun sequencing.</title>
        <authorList>
            <person name="Hellsten U."/>
            <person name="Wright K.M."/>
            <person name="Jenkins J."/>
            <person name="Shu S."/>
            <person name="Yuan Y."/>
            <person name="Wessler S.R."/>
            <person name="Schmutz J."/>
            <person name="Willis J.H."/>
            <person name="Rokhsar D.S."/>
        </authorList>
    </citation>
    <scope>NUCLEOTIDE SEQUENCE [LARGE SCALE GENOMIC DNA]</scope>
    <source>
        <strain evidence="4">cv. DUN x IM62</strain>
    </source>
</reference>
<sequence>MAITEQHSRRRRGKHPQGETNPSSIDRLSDLPDSVLTHILSFLPTNLSVRTSILGQRWRFLWAYVPTLDFHDENQEIINRVMLLRRVQTINTFRLHFYLDCSAYQLETWFTFAIMRGVQKLDLSLAYEEDTVSGLPGCIFTCETLVDLSLYYCGGIPASGAVCLPRLKILRLISVQYEADESLPHLLSGCPVLEDLEIRLESDMVTCNVSSPTVKRLVLDFLYEGCCSYGRSDRLEIDNTPALEYLEINNCSSEHIKCGVLNSLIKAEIGFYKDEKKQDYYLYSRTVLEFFDRLCNVECLKLDLSYGPDIMDSVLSAWTTNFRNLRKLELHADCRFLPKFLENADNLETLIFTEVC</sequence>
<dbReference type="Proteomes" id="UP000030748">
    <property type="component" value="Unassembled WGS sequence"/>
</dbReference>
<dbReference type="eggNOG" id="ENOG502RYTW">
    <property type="taxonomic scope" value="Eukaryota"/>
</dbReference>
<organism evidence="3 4">
    <name type="scientific">Erythranthe guttata</name>
    <name type="common">Yellow monkey flower</name>
    <name type="synonym">Mimulus guttatus</name>
    <dbReference type="NCBI Taxonomy" id="4155"/>
    <lineage>
        <taxon>Eukaryota</taxon>
        <taxon>Viridiplantae</taxon>
        <taxon>Streptophyta</taxon>
        <taxon>Embryophyta</taxon>
        <taxon>Tracheophyta</taxon>
        <taxon>Spermatophyta</taxon>
        <taxon>Magnoliopsida</taxon>
        <taxon>eudicotyledons</taxon>
        <taxon>Gunneridae</taxon>
        <taxon>Pentapetalae</taxon>
        <taxon>asterids</taxon>
        <taxon>lamiids</taxon>
        <taxon>Lamiales</taxon>
        <taxon>Phrymaceae</taxon>
        <taxon>Erythranthe</taxon>
    </lineage>
</organism>
<dbReference type="InterPro" id="IPR032675">
    <property type="entry name" value="LRR_dom_sf"/>
</dbReference>
<dbReference type="Gene3D" id="3.80.10.10">
    <property type="entry name" value="Ribonuclease Inhibitor"/>
    <property type="match status" value="1"/>
</dbReference>
<dbReference type="InterPro" id="IPR036047">
    <property type="entry name" value="F-box-like_dom_sf"/>
</dbReference>
<gene>
    <name evidence="3" type="ORF">MIMGU_mgv1a025911mg</name>
</gene>
<accession>A0A022S133</accession>
<dbReference type="InterPro" id="IPR050232">
    <property type="entry name" value="FBL13/AtMIF1-like"/>
</dbReference>
<dbReference type="Pfam" id="PF24758">
    <property type="entry name" value="LRR_At5g56370"/>
    <property type="match status" value="1"/>
</dbReference>